<reference evidence="1 2" key="1">
    <citation type="submission" date="2018-06" db="EMBL/GenBank/DDBJ databases">
        <authorList>
            <consortium name="Pathogen Informatics"/>
            <person name="Doyle S."/>
        </authorList>
    </citation>
    <scope>NUCLEOTIDE SEQUENCE [LARGE SCALE GENOMIC DNA]</scope>
    <source>
        <strain evidence="1 2">NCTC11388</strain>
    </source>
</reference>
<dbReference type="AlphaFoldDB" id="A0A380CK63"/>
<evidence type="ECO:0000313" key="1">
    <source>
        <dbReference type="EMBL" id="SUJ21050.1"/>
    </source>
</evidence>
<dbReference type="Proteomes" id="UP000254893">
    <property type="component" value="Unassembled WGS sequence"/>
</dbReference>
<accession>A0A380CK63</accession>
<protein>
    <submittedName>
        <fullName evidence="1">Uncharacterized protein</fullName>
    </submittedName>
</protein>
<evidence type="ECO:0000313" key="2">
    <source>
        <dbReference type="Proteomes" id="UP000254893"/>
    </source>
</evidence>
<proteinExistence type="predicted"/>
<dbReference type="EMBL" id="UGYW01000002">
    <property type="protein sequence ID" value="SUJ21050.1"/>
    <property type="molecule type" value="Genomic_DNA"/>
</dbReference>
<dbReference type="RefSeq" id="WP_115170721.1">
    <property type="nucleotide sequence ID" value="NZ_UGYW01000002.1"/>
</dbReference>
<sequence length="221" mass="26168">MSYTAIKWNKFKFCLHPSEFEIIFSGLAYFVAITNQRVEVDYAIVDKSSIFKQYELYYNKLTSGSERKREEWKLDIYTQITDNPEYIDYEVFEIEENNQLRKFKRAIQREPVINISPFALTVNESKNQLRVNIYDGKRNSNIGLEFSYPKEIWQDDKALKTENLTTYKLYVELVKRIKKIAHKAKAVRNADNSSPDFWISDRCLSEINNNFGLRENAIILV</sequence>
<organism evidence="1 2">
    <name type="scientific">Sphingobacterium spiritivorum</name>
    <name type="common">Flavobacterium spiritivorum</name>
    <dbReference type="NCBI Taxonomy" id="258"/>
    <lineage>
        <taxon>Bacteria</taxon>
        <taxon>Pseudomonadati</taxon>
        <taxon>Bacteroidota</taxon>
        <taxon>Sphingobacteriia</taxon>
        <taxon>Sphingobacteriales</taxon>
        <taxon>Sphingobacteriaceae</taxon>
        <taxon>Sphingobacterium</taxon>
    </lineage>
</organism>
<name>A0A380CK63_SPHSI</name>
<gene>
    <name evidence="1" type="ORF">NCTC11388_03087</name>
</gene>